<protein>
    <submittedName>
        <fullName evidence="1">Uncharacterized protein</fullName>
    </submittedName>
</protein>
<evidence type="ECO:0000313" key="1">
    <source>
        <dbReference type="EMBL" id="GAA3097827.1"/>
    </source>
</evidence>
<reference evidence="2" key="1">
    <citation type="journal article" date="2019" name="Int. J. Syst. Evol. Microbiol.">
        <title>The Global Catalogue of Microorganisms (GCM) 10K type strain sequencing project: providing services to taxonomists for standard genome sequencing and annotation.</title>
        <authorList>
            <consortium name="The Broad Institute Genomics Platform"/>
            <consortium name="The Broad Institute Genome Sequencing Center for Infectious Disease"/>
            <person name="Wu L."/>
            <person name="Ma J."/>
        </authorList>
    </citation>
    <scope>NUCLEOTIDE SEQUENCE [LARGE SCALE GENOMIC DNA]</scope>
    <source>
        <strain evidence="2">JCM 9092</strain>
    </source>
</reference>
<comment type="caution">
    <text evidence="1">The sequence shown here is derived from an EMBL/GenBank/DDBJ whole genome shotgun (WGS) entry which is preliminary data.</text>
</comment>
<organism evidence="1 2">
    <name type="scientific">Streptomyces rectiviolaceus</name>
    <dbReference type="NCBI Taxonomy" id="332591"/>
    <lineage>
        <taxon>Bacteria</taxon>
        <taxon>Bacillati</taxon>
        <taxon>Actinomycetota</taxon>
        <taxon>Actinomycetes</taxon>
        <taxon>Kitasatosporales</taxon>
        <taxon>Streptomycetaceae</taxon>
        <taxon>Streptomyces</taxon>
    </lineage>
</organism>
<gene>
    <name evidence="1" type="ORF">GCM10010449_21550</name>
</gene>
<dbReference type="Proteomes" id="UP001501637">
    <property type="component" value="Unassembled WGS sequence"/>
</dbReference>
<dbReference type="EMBL" id="BAAAUG010000031">
    <property type="protein sequence ID" value="GAA3097827.1"/>
    <property type="molecule type" value="Genomic_DNA"/>
</dbReference>
<proteinExistence type="predicted"/>
<sequence length="78" mass="8436">MEGVRPSSRTAPSIWYADVAAPQRKSVGKVRDSGMEALPWKGEEDEEGRRAGVIARAEVASARPWRERDTAGGEGLSP</sequence>
<keyword evidence="2" id="KW-1185">Reference proteome</keyword>
<evidence type="ECO:0000313" key="2">
    <source>
        <dbReference type="Proteomes" id="UP001501637"/>
    </source>
</evidence>
<name>A0ABP6ME30_9ACTN</name>
<accession>A0ABP6ME30</accession>